<evidence type="ECO:0000313" key="2">
    <source>
        <dbReference type="Proteomes" id="UP000092528"/>
    </source>
</evidence>
<accession>A0A1C7FFU9</accession>
<dbReference type="Proteomes" id="UP000092528">
    <property type="component" value="Chromosome 2"/>
</dbReference>
<reference evidence="1 2" key="1">
    <citation type="submission" date="2016-07" db="EMBL/GenBank/DDBJ databases">
        <title>Genome sequencing of Vibrio scophthalmi strain VS-05, an isolated from Paralichthys olivaceus.</title>
        <authorList>
            <person name="Han H.-J."/>
        </authorList>
    </citation>
    <scope>NUCLEOTIDE SEQUENCE [LARGE SCALE GENOMIC DNA]</scope>
    <source>
        <strain evidence="1 2">VS-05</strain>
    </source>
</reference>
<keyword evidence="2" id="KW-1185">Reference proteome</keyword>
<dbReference type="EMBL" id="CP016415">
    <property type="protein sequence ID" value="ANU38880.1"/>
    <property type="molecule type" value="Genomic_DNA"/>
</dbReference>
<dbReference type="AlphaFoldDB" id="A0A1C7FFU9"/>
<organism evidence="1 2">
    <name type="scientific">Vibrio scophthalmi</name>
    <dbReference type="NCBI Taxonomy" id="45658"/>
    <lineage>
        <taxon>Bacteria</taxon>
        <taxon>Pseudomonadati</taxon>
        <taxon>Pseudomonadota</taxon>
        <taxon>Gammaproteobacteria</taxon>
        <taxon>Vibrionales</taxon>
        <taxon>Vibrionaceae</taxon>
        <taxon>Vibrio</taxon>
    </lineage>
</organism>
<proteinExistence type="predicted"/>
<sequence length="127" mass="13768">MVLSKKLTTICLLMMTLMVAILLSFSVRADVSPVPFFIANIDVQTSESGYLSDDLFAVFLADEIGCCDPGGSCRDKQCCSHGPTCGSCLVGNLFSSYAAPYRSLVDVPRINFYLSADLHSLYRPPIA</sequence>
<gene>
    <name evidence="1" type="ORF">VSVS05_03844</name>
</gene>
<name>A0A1C7FFU9_9VIBR</name>
<protein>
    <submittedName>
        <fullName evidence="1">Uncharacterized protein</fullName>
    </submittedName>
</protein>
<evidence type="ECO:0000313" key="1">
    <source>
        <dbReference type="EMBL" id="ANU38880.1"/>
    </source>
</evidence>